<evidence type="ECO:0000259" key="6">
    <source>
        <dbReference type="SMART" id="SM00906"/>
    </source>
</evidence>
<dbReference type="PANTHER" id="PTHR47424">
    <property type="entry name" value="REGULATORY PROTEIN GAL4"/>
    <property type="match status" value="1"/>
</dbReference>
<dbReference type="Proteomes" id="UP001358417">
    <property type="component" value="Unassembled WGS sequence"/>
</dbReference>
<evidence type="ECO:0000313" key="8">
    <source>
        <dbReference type="Proteomes" id="UP001358417"/>
    </source>
</evidence>
<dbReference type="AlphaFoldDB" id="A0AAV9NJK7"/>
<dbReference type="GO" id="GO:0006351">
    <property type="term" value="P:DNA-templated transcription"/>
    <property type="evidence" value="ECO:0007669"/>
    <property type="project" value="InterPro"/>
</dbReference>
<feature type="compositionally biased region" description="Basic and acidic residues" evidence="5">
    <location>
        <begin position="623"/>
        <end position="632"/>
    </location>
</feature>
<keyword evidence="3" id="KW-0804">Transcription</keyword>
<keyword evidence="4" id="KW-0539">Nucleus</keyword>
<evidence type="ECO:0000256" key="1">
    <source>
        <dbReference type="ARBA" id="ARBA00023015"/>
    </source>
</evidence>
<dbReference type="GO" id="GO:0000981">
    <property type="term" value="F:DNA-binding transcription factor activity, RNA polymerase II-specific"/>
    <property type="evidence" value="ECO:0007669"/>
    <property type="project" value="TreeGrafter"/>
</dbReference>
<dbReference type="PANTHER" id="PTHR47424:SF3">
    <property type="entry name" value="REGULATORY PROTEIN GAL4"/>
    <property type="match status" value="1"/>
</dbReference>
<keyword evidence="1" id="KW-0805">Transcription regulation</keyword>
<keyword evidence="2" id="KW-0238">DNA-binding</keyword>
<evidence type="ECO:0000256" key="5">
    <source>
        <dbReference type="SAM" id="MobiDB-lite"/>
    </source>
</evidence>
<comment type="caution">
    <text evidence="7">The sequence shown here is derived from an EMBL/GenBank/DDBJ whole genome shotgun (WGS) entry which is preliminary data.</text>
</comment>
<proteinExistence type="predicted"/>
<dbReference type="GO" id="GO:0000435">
    <property type="term" value="P:positive regulation of transcription from RNA polymerase II promoter by galactose"/>
    <property type="evidence" value="ECO:0007669"/>
    <property type="project" value="TreeGrafter"/>
</dbReference>
<dbReference type="GeneID" id="89980479"/>
<keyword evidence="8" id="KW-1185">Reference proteome</keyword>
<accession>A0AAV9NJK7</accession>
<dbReference type="GO" id="GO:0005634">
    <property type="term" value="C:nucleus"/>
    <property type="evidence" value="ECO:0007669"/>
    <property type="project" value="TreeGrafter"/>
</dbReference>
<dbReference type="SMART" id="SM00906">
    <property type="entry name" value="Fungal_trans"/>
    <property type="match status" value="1"/>
</dbReference>
<dbReference type="RefSeq" id="XP_064708516.1">
    <property type="nucleotide sequence ID" value="XM_064855856.1"/>
</dbReference>
<dbReference type="CDD" id="cd12148">
    <property type="entry name" value="fungal_TF_MHR"/>
    <property type="match status" value="1"/>
</dbReference>
<gene>
    <name evidence="7" type="ORF">LTR84_012332</name>
</gene>
<feature type="region of interest" description="Disordered" evidence="5">
    <location>
        <begin position="610"/>
        <end position="633"/>
    </location>
</feature>
<dbReference type="Pfam" id="PF04082">
    <property type="entry name" value="Fungal_trans"/>
    <property type="match status" value="1"/>
</dbReference>
<evidence type="ECO:0000256" key="2">
    <source>
        <dbReference type="ARBA" id="ARBA00023125"/>
    </source>
</evidence>
<evidence type="ECO:0000256" key="4">
    <source>
        <dbReference type="ARBA" id="ARBA00023242"/>
    </source>
</evidence>
<sequence length="677" mass="75084">MSALRNTGTHLLARIQALERRLGAASSNLPLHGQADCASSNAPSELAVSADVEDDLLNITARGGSAAEFEPEHAPIEHDAVDGMGSIALSDEGEHRPYHGPSANLVLVRELTIALAEVNKMVHTGSRMVSRRAIPKIGRSIRPTILDSLSFGRVGGARAGMSVQDLPPNSEASNLLAEYFKTVGLFFPCIHQDTFIAKYNDFRRDGTRNARRTWLALLYMIFASTHEIESYASPTDSTMEVSRRYRQTAVSLIMPEAITYSDLETVQMLCLMTCHLQGSPDSAQAWTFHVLSVKAAMQIGLHAPGGSEDLSLLQREMRKRTWFWCIHNDALLSAHLGRPPIIQKSLTTMTLPLDITDAFPTTRQSRSVMAASVTYFTALIGLSGIITDVLAQLYSNNGSPLGTRSMADVLRLVFDFSWKLSQWHQSVPEELQPTENGKHQPTSQALITIRRFQTGLALRYYVALNLVYRSALLCFIHFRPGHTDDNLQLAVLRDFGFPFVKNCIRTCRQGISLAKAIVVEPYQEQRLWGAWWMTNFLAFNTSIMELGILMIAKREIFVDLFAAEVLSSIHTDLKDVGHVFRRLNDSNQIVSRCHGCLRELLALFDSTYPRQPGGDSESPGSPGHDERQRNENHPAQAANVSDFNDAAHNFPWADMDLFTESLGAGFSGPELDFLNGL</sequence>
<name>A0AAV9NJK7_9EURO</name>
<dbReference type="GO" id="GO:0000978">
    <property type="term" value="F:RNA polymerase II cis-regulatory region sequence-specific DNA binding"/>
    <property type="evidence" value="ECO:0007669"/>
    <property type="project" value="TreeGrafter"/>
</dbReference>
<dbReference type="InterPro" id="IPR051127">
    <property type="entry name" value="Fungal_SecMet_Regulators"/>
</dbReference>
<organism evidence="7 8">
    <name type="scientific">Exophiala bonariae</name>
    <dbReference type="NCBI Taxonomy" id="1690606"/>
    <lineage>
        <taxon>Eukaryota</taxon>
        <taxon>Fungi</taxon>
        <taxon>Dikarya</taxon>
        <taxon>Ascomycota</taxon>
        <taxon>Pezizomycotina</taxon>
        <taxon>Eurotiomycetes</taxon>
        <taxon>Chaetothyriomycetidae</taxon>
        <taxon>Chaetothyriales</taxon>
        <taxon>Herpotrichiellaceae</taxon>
        <taxon>Exophiala</taxon>
    </lineage>
</organism>
<evidence type="ECO:0000313" key="7">
    <source>
        <dbReference type="EMBL" id="KAK5056800.1"/>
    </source>
</evidence>
<protein>
    <recommendedName>
        <fullName evidence="6">Xylanolytic transcriptional activator regulatory domain-containing protein</fullName>
    </recommendedName>
</protein>
<feature type="domain" description="Xylanolytic transcriptional activator regulatory" evidence="6">
    <location>
        <begin position="285"/>
        <end position="358"/>
    </location>
</feature>
<dbReference type="InterPro" id="IPR007219">
    <property type="entry name" value="XnlR_reg_dom"/>
</dbReference>
<dbReference type="EMBL" id="JAVRRD010000007">
    <property type="protein sequence ID" value="KAK5056800.1"/>
    <property type="molecule type" value="Genomic_DNA"/>
</dbReference>
<feature type="compositionally biased region" description="Low complexity" evidence="5">
    <location>
        <begin position="612"/>
        <end position="622"/>
    </location>
</feature>
<dbReference type="GO" id="GO:0008270">
    <property type="term" value="F:zinc ion binding"/>
    <property type="evidence" value="ECO:0007669"/>
    <property type="project" value="InterPro"/>
</dbReference>
<evidence type="ECO:0000256" key="3">
    <source>
        <dbReference type="ARBA" id="ARBA00023163"/>
    </source>
</evidence>
<reference evidence="7 8" key="1">
    <citation type="submission" date="2023-08" db="EMBL/GenBank/DDBJ databases">
        <title>Black Yeasts Isolated from many extreme environments.</title>
        <authorList>
            <person name="Coleine C."/>
            <person name="Stajich J.E."/>
            <person name="Selbmann L."/>
        </authorList>
    </citation>
    <scope>NUCLEOTIDE SEQUENCE [LARGE SCALE GENOMIC DNA]</scope>
    <source>
        <strain evidence="7 8">CCFEE 5792</strain>
    </source>
</reference>